<proteinExistence type="predicted"/>
<dbReference type="AlphaFoldDB" id="A0AAW2R1W6"/>
<reference evidence="2" key="1">
    <citation type="submission" date="2020-06" db="EMBL/GenBank/DDBJ databases">
        <authorList>
            <person name="Li T."/>
            <person name="Hu X."/>
            <person name="Zhang T."/>
            <person name="Song X."/>
            <person name="Zhang H."/>
            <person name="Dai N."/>
            <person name="Sheng W."/>
            <person name="Hou X."/>
            <person name="Wei L."/>
        </authorList>
    </citation>
    <scope>NUCLEOTIDE SEQUENCE</scope>
    <source>
        <strain evidence="2">G02</strain>
        <tissue evidence="2">Leaf</tissue>
    </source>
</reference>
<accession>A0AAW2R1W6</accession>
<name>A0AAW2R1W6_SESRA</name>
<comment type="caution">
    <text evidence="2">The sequence shown here is derived from an EMBL/GenBank/DDBJ whole genome shotgun (WGS) entry which is preliminary data.</text>
</comment>
<sequence>MYRKIASVWISAIFPCHCLLTMVTNNVQMSFLVFVDDILITRPSLYDIQAVKDHLHAFFTIKDVGDACYFLRLEIACNPSGAYLAQTKYVLDIVKDAKLLRSKAASMPFPQSLKLTADCGARLEHPDAYCRLVGRLLSQLHQTRYFALCATAQSIFYTSL</sequence>
<organism evidence="2">
    <name type="scientific">Sesamum radiatum</name>
    <name type="common">Black benniseed</name>
    <dbReference type="NCBI Taxonomy" id="300843"/>
    <lineage>
        <taxon>Eukaryota</taxon>
        <taxon>Viridiplantae</taxon>
        <taxon>Streptophyta</taxon>
        <taxon>Embryophyta</taxon>
        <taxon>Tracheophyta</taxon>
        <taxon>Spermatophyta</taxon>
        <taxon>Magnoliopsida</taxon>
        <taxon>eudicotyledons</taxon>
        <taxon>Gunneridae</taxon>
        <taxon>Pentapetalae</taxon>
        <taxon>asterids</taxon>
        <taxon>lamiids</taxon>
        <taxon>Lamiales</taxon>
        <taxon>Pedaliaceae</taxon>
        <taxon>Sesamum</taxon>
    </lineage>
</organism>
<dbReference type="InterPro" id="IPR013103">
    <property type="entry name" value="RVT_2"/>
</dbReference>
<evidence type="ECO:0000259" key="1">
    <source>
        <dbReference type="Pfam" id="PF07727"/>
    </source>
</evidence>
<feature type="domain" description="Reverse transcriptase Ty1/copia-type" evidence="1">
    <location>
        <begin position="31"/>
        <end position="108"/>
    </location>
</feature>
<protein>
    <recommendedName>
        <fullName evidence="1">Reverse transcriptase Ty1/copia-type domain-containing protein</fullName>
    </recommendedName>
</protein>
<evidence type="ECO:0000313" key="2">
    <source>
        <dbReference type="EMBL" id="KAL0373778.1"/>
    </source>
</evidence>
<dbReference type="Pfam" id="PF07727">
    <property type="entry name" value="RVT_2"/>
    <property type="match status" value="1"/>
</dbReference>
<reference evidence="2" key="2">
    <citation type="journal article" date="2024" name="Plant">
        <title>Genomic evolution and insights into agronomic trait innovations of Sesamum species.</title>
        <authorList>
            <person name="Miao H."/>
            <person name="Wang L."/>
            <person name="Qu L."/>
            <person name="Liu H."/>
            <person name="Sun Y."/>
            <person name="Le M."/>
            <person name="Wang Q."/>
            <person name="Wei S."/>
            <person name="Zheng Y."/>
            <person name="Lin W."/>
            <person name="Duan Y."/>
            <person name="Cao H."/>
            <person name="Xiong S."/>
            <person name="Wang X."/>
            <person name="Wei L."/>
            <person name="Li C."/>
            <person name="Ma Q."/>
            <person name="Ju M."/>
            <person name="Zhao R."/>
            <person name="Li G."/>
            <person name="Mu C."/>
            <person name="Tian Q."/>
            <person name="Mei H."/>
            <person name="Zhang T."/>
            <person name="Gao T."/>
            <person name="Zhang H."/>
        </authorList>
    </citation>
    <scope>NUCLEOTIDE SEQUENCE</scope>
    <source>
        <strain evidence="2">G02</strain>
    </source>
</reference>
<dbReference type="EMBL" id="JACGWJ010000014">
    <property type="protein sequence ID" value="KAL0373778.1"/>
    <property type="molecule type" value="Genomic_DNA"/>
</dbReference>
<gene>
    <name evidence="2" type="ORF">Sradi_3293500</name>
</gene>